<dbReference type="Proteomes" id="UP000586827">
    <property type="component" value="Unassembled WGS sequence"/>
</dbReference>
<dbReference type="PANTHER" id="PTHR43798:SF33">
    <property type="entry name" value="HYDROLASE, PUTATIVE (AFU_ORTHOLOGUE AFUA_2G14860)-RELATED"/>
    <property type="match status" value="1"/>
</dbReference>
<dbReference type="EMBL" id="JABELX010000007">
    <property type="protein sequence ID" value="NNH72349.1"/>
    <property type="molecule type" value="Genomic_DNA"/>
</dbReference>
<dbReference type="GO" id="GO:0016020">
    <property type="term" value="C:membrane"/>
    <property type="evidence" value="ECO:0007669"/>
    <property type="project" value="TreeGrafter"/>
</dbReference>
<name>A0A849CBP5_9NOCA</name>
<dbReference type="Pfam" id="PF12697">
    <property type="entry name" value="Abhydrolase_6"/>
    <property type="match status" value="1"/>
</dbReference>
<protein>
    <submittedName>
        <fullName evidence="2">Alpha/beta hydrolase</fullName>
    </submittedName>
</protein>
<dbReference type="SUPFAM" id="SSF53474">
    <property type="entry name" value="alpha/beta-Hydrolases"/>
    <property type="match status" value="1"/>
</dbReference>
<evidence type="ECO:0000313" key="2">
    <source>
        <dbReference type="EMBL" id="NNH72349.1"/>
    </source>
</evidence>
<organism evidence="2 3">
    <name type="scientific">Nocardia uniformis</name>
    <dbReference type="NCBI Taxonomy" id="53432"/>
    <lineage>
        <taxon>Bacteria</taxon>
        <taxon>Bacillati</taxon>
        <taxon>Actinomycetota</taxon>
        <taxon>Actinomycetes</taxon>
        <taxon>Mycobacteriales</taxon>
        <taxon>Nocardiaceae</taxon>
        <taxon>Nocardia</taxon>
    </lineage>
</organism>
<dbReference type="PANTHER" id="PTHR43798">
    <property type="entry name" value="MONOACYLGLYCEROL LIPASE"/>
    <property type="match status" value="1"/>
</dbReference>
<reference evidence="2 3" key="1">
    <citation type="submission" date="2020-05" db="EMBL/GenBank/DDBJ databases">
        <title>MicrobeNet Type strains.</title>
        <authorList>
            <person name="Nicholson A.C."/>
        </authorList>
    </citation>
    <scope>NUCLEOTIDE SEQUENCE [LARGE SCALE GENOMIC DNA]</scope>
    <source>
        <strain evidence="2 3">JCM 3224</strain>
    </source>
</reference>
<dbReference type="Gene3D" id="3.40.50.1820">
    <property type="entry name" value="alpha/beta hydrolase"/>
    <property type="match status" value="1"/>
</dbReference>
<comment type="caution">
    <text evidence="2">The sequence shown here is derived from an EMBL/GenBank/DDBJ whole genome shotgun (WGS) entry which is preliminary data.</text>
</comment>
<dbReference type="InterPro" id="IPR050266">
    <property type="entry name" value="AB_hydrolase_sf"/>
</dbReference>
<dbReference type="InterPro" id="IPR029058">
    <property type="entry name" value="AB_hydrolase_fold"/>
</dbReference>
<evidence type="ECO:0000259" key="1">
    <source>
        <dbReference type="Pfam" id="PF12697"/>
    </source>
</evidence>
<keyword evidence="3" id="KW-1185">Reference proteome</keyword>
<dbReference type="RefSeq" id="WP_169815018.1">
    <property type="nucleotide sequence ID" value="NZ_JABELX010000007.1"/>
</dbReference>
<sequence>MSWNLIESGPADADHSVLLLPGALCTAQFYRDLMAEPELADVRLIAATLPGHGGTPPPEDFSIENYARLAAELAAQFECDAVLGHSVGANVALEMVASGLFDGPVVLLSPSLSRRDESIVPRVLDRLGRVLGDLPFTAMLTVIGPAMKGSLPAESQEMLIAELRKNDPRVTRRHLRSYLQYLDQHGSVATRLCQAGRRAWVLYGEHDDVSITDQERSTLESCPRTTVITVPGSSHMIANMAPARVAEILIEALVPTC</sequence>
<keyword evidence="2" id="KW-0378">Hydrolase</keyword>
<feature type="domain" description="AB hydrolase-1" evidence="1">
    <location>
        <begin position="17"/>
        <end position="247"/>
    </location>
</feature>
<accession>A0A849CBP5</accession>
<dbReference type="InterPro" id="IPR000073">
    <property type="entry name" value="AB_hydrolase_1"/>
</dbReference>
<dbReference type="AlphaFoldDB" id="A0A849CBP5"/>
<evidence type="ECO:0000313" key="3">
    <source>
        <dbReference type="Proteomes" id="UP000586827"/>
    </source>
</evidence>
<gene>
    <name evidence="2" type="ORF">HLB23_21225</name>
</gene>
<dbReference type="GO" id="GO:0016787">
    <property type="term" value="F:hydrolase activity"/>
    <property type="evidence" value="ECO:0007669"/>
    <property type="project" value="UniProtKB-KW"/>
</dbReference>
<proteinExistence type="predicted"/>